<evidence type="ECO:0000256" key="5">
    <source>
        <dbReference type="ARBA" id="ARBA00022475"/>
    </source>
</evidence>
<evidence type="ECO:0000256" key="2">
    <source>
        <dbReference type="ARBA" id="ARBA00004651"/>
    </source>
</evidence>
<dbReference type="InterPro" id="IPR050901">
    <property type="entry name" value="BP-dep_ABC_trans_perm"/>
</dbReference>
<evidence type="ECO:0000313" key="13">
    <source>
        <dbReference type="EMBL" id="QQO09176.1"/>
    </source>
</evidence>
<feature type="transmembrane region" description="Helical" evidence="11">
    <location>
        <begin position="81"/>
        <end position="103"/>
    </location>
</feature>
<name>A0A7T7XMS7_9SPIR</name>
<proteinExistence type="inferred from homology"/>
<feature type="transmembrane region" description="Helical" evidence="11">
    <location>
        <begin position="14"/>
        <end position="36"/>
    </location>
</feature>
<feature type="transmembrane region" description="Helical" evidence="11">
    <location>
        <begin position="146"/>
        <end position="168"/>
    </location>
</feature>
<keyword evidence="7 11" id="KW-0812">Transmembrane</keyword>
<evidence type="ECO:0000313" key="14">
    <source>
        <dbReference type="Proteomes" id="UP000595917"/>
    </source>
</evidence>
<feature type="domain" description="ABC transmembrane type-1" evidence="12">
    <location>
        <begin position="77"/>
        <end position="268"/>
    </location>
</feature>
<evidence type="ECO:0000256" key="6">
    <source>
        <dbReference type="ARBA" id="ARBA00022597"/>
    </source>
</evidence>
<dbReference type="SUPFAM" id="SSF161098">
    <property type="entry name" value="MetI-like"/>
    <property type="match status" value="1"/>
</dbReference>
<dbReference type="RefSeq" id="WP_215626481.1">
    <property type="nucleotide sequence ID" value="NZ_CP067089.2"/>
</dbReference>
<dbReference type="InterPro" id="IPR000515">
    <property type="entry name" value="MetI-like"/>
</dbReference>
<evidence type="ECO:0000259" key="12">
    <source>
        <dbReference type="PROSITE" id="PS50928"/>
    </source>
</evidence>
<dbReference type="PANTHER" id="PTHR32243:SF50">
    <property type="entry name" value="MALTOSE_MALTODEXTRIN TRANSPORT SYSTEM PERMEASE PROTEIN MALG"/>
    <property type="match status" value="1"/>
</dbReference>
<reference evidence="13" key="1">
    <citation type="submission" date="2021-01" db="EMBL/GenBank/DDBJ databases">
        <title>Description of Breznakiella homolactica.</title>
        <authorList>
            <person name="Song Y."/>
            <person name="Brune A."/>
        </authorList>
    </citation>
    <scope>NUCLEOTIDE SEQUENCE</scope>
    <source>
        <strain evidence="13">RmG30</strain>
    </source>
</reference>
<evidence type="ECO:0000256" key="8">
    <source>
        <dbReference type="ARBA" id="ARBA00022989"/>
    </source>
</evidence>
<keyword evidence="5" id="KW-1003">Cell membrane</keyword>
<dbReference type="PROSITE" id="PS50928">
    <property type="entry name" value="ABC_TM1"/>
    <property type="match status" value="1"/>
</dbReference>
<keyword evidence="9 11" id="KW-0472">Membrane</keyword>
<evidence type="ECO:0000256" key="4">
    <source>
        <dbReference type="ARBA" id="ARBA00022448"/>
    </source>
</evidence>
<comment type="subcellular location">
    <subcellularLocation>
        <location evidence="2 11">Cell membrane</location>
        <topology evidence="2 11">Multi-pass membrane protein</topology>
    </subcellularLocation>
</comment>
<protein>
    <recommendedName>
        <fullName evidence="10">Maltose/maltodextrin transport system permease protein MalG</fullName>
    </recommendedName>
</protein>
<evidence type="ECO:0000256" key="11">
    <source>
        <dbReference type="RuleBase" id="RU363032"/>
    </source>
</evidence>
<evidence type="ECO:0000256" key="3">
    <source>
        <dbReference type="ARBA" id="ARBA00009047"/>
    </source>
</evidence>
<sequence length="283" mass="31687">MKNPLSSKIFRTELILNLAAIALVVIFLFPVYWMFITSLKSNSEIFARTPTFFPKKIVFDGYIRQLGYSAVPIWVNFRNSFAIAFCTTAVSTVLATFSAYGLARYRLKLAKPIMMCFLISEMLPTVLFLAPLFITFNKIKIMDTLLAPVIFSCLHGIPFSVITLRPYFLGIPKELEDSAIIDGCNRFTAFIRIMVPIAVPGIVIAGAFTFIWGWGDLMGALTFIRTDMLQPLTVNMYKAIGEFGVEWSSLMAFAVIITVPVLLMFIFLQRYLVNGMTAGAVKG</sequence>
<gene>
    <name evidence="13" type="ORF">JFL75_19960</name>
</gene>
<comment type="function">
    <text evidence="1">Part of the ABC transporter complex MalEFGK involved in maltose/maltodextrin import. Probably responsible for the translocation of the substrate across the membrane.</text>
</comment>
<dbReference type="Proteomes" id="UP000595917">
    <property type="component" value="Chromosome"/>
</dbReference>
<evidence type="ECO:0000256" key="9">
    <source>
        <dbReference type="ARBA" id="ARBA00023136"/>
    </source>
</evidence>
<feature type="transmembrane region" description="Helical" evidence="11">
    <location>
        <begin position="189"/>
        <end position="214"/>
    </location>
</feature>
<dbReference type="KEGG" id="bhc:JFL75_19960"/>
<keyword evidence="4 11" id="KW-0813">Transport</keyword>
<dbReference type="Pfam" id="PF00528">
    <property type="entry name" value="BPD_transp_1"/>
    <property type="match status" value="1"/>
</dbReference>
<dbReference type="PANTHER" id="PTHR32243">
    <property type="entry name" value="MALTOSE TRANSPORT SYSTEM PERMEASE-RELATED"/>
    <property type="match status" value="1"/>
</dbReference>
<keyword evidence="14" id="KW-1185">Reference proteome</keyword>
<feature type="transmembrane region" description="Helical" evidence="11">
    <location>
        <begin position="247"/>
        <end position="268"/>
    </location>
</feature>
<evidence type="ECO:0000256" key="10">
    <source>
        <dbReference type="ARBA" id="ARBA00041109"/>
    </source>
</evidence>
<keyword evidence="8 11" id="KW-1133">Transmembrane helix</keyword>
<dbReference type="InterPro" id="IPR035906">
    <property type="entry name" value="MetI-like_sf"/>
</dbReference>
<evidence type="ECO:0000256" key="1">
    <source>
        <dbReference type="ARBA" id="ARBA00002264"/>
    </source>
</evidence>
<dbReference type="EMBL" id="CP067089">
    <property type="protein sequence ID" value="QQO09176.1"/>
    <property type="molecule type" value="Genomic_DNA"/>
</dbReference>
<keyword evidence="6" id="KW-0762">Sugar transport</keyword>
<organism evidence="13 14">
    <name type="scientific">Breznakiella homolactica</name>
    <dbReference type="NCBI Taxonomy" id="2798577"/>
    <lineage>
        <taxon>Bacteria</taxon>
        <taxon>Pseudomonadati</taxon>
        <taxon>Spirochaetota</taxon>
        <taxon>Spirochaetia</taxon>
        <taxon>Spirochaetales</taxon>
        <taxon>Breznakiellaceae</taxon>
        <taxon>Breznakiella</taxon>
    </lineage>
</organism>
<dbReference type="AlphaFoldDB" id="A0A7T7XMS7"/>
<evidence type="ECO:0000256" key="7">
    <source>
        <dbReference type="ARBA" id="ARBA00022692"/>
    </source>
</evidence>
<feature type="transmembrane region" description="Helical" evidence="11">
    <location>
        <begin position="115"/>
        <end position="134"/>
    </location>
</feature>
<dbReference type="GO" id="GO:0005886">
    <property type="term" value="C:plasma membrane"/>
    <property type="evidence" value="ECO:0007669"/>
    <property type="project" value="UniProtKB-SubCell"/>
</dbReference>
<comment type="similarity">
    <text evidence="3">Belongs to the binding-protein-dependent transport system permease family. MalFG subfamily.</text>
</comment>
<dbReference type="Gene3D" id="1.10.3720.10">
    <property type="entry name" value="MetI-like"/>
    <property type="match status" value="1"/>
</dbReference>
<accession>A0A7T7XMS7</accession>
<dbReference type="GO" id="GO:0055085">
    <property type="term" value="P:transmembrane transport"/>
    <property type="evidence" value="ECO:0007669"/>
    <property type="project" value="InterPro"/>
</dbReference>
<dbReference type="CDD" id="cd06261">
    <property type="entry name" value="TM_PBP2"/>
    <property type="match status" value="1"/>
</dbReference>